<keyword evidence="2 5" id="KW-0238">DNA-binding</keyword>
<dbReference type="SMART" id="SM00895">
    <property type="entry name" value="FCD"/>
    <property type="match status" value="1"/>
</dbReference>
<dbReference type="InterPro" id="IPR011711">
    <property type="entry name" value="GntR_C"/>
</dbReference>
<name>A0ABU0C9M7_9BRAD</name>
<reference evidence="5 6" key="1">
    <citation type="submission" date="2023-07" db="EMBL/GenBank/DDBJ databases">
        <title>Genomic Encyclopedia of Type Strains, Phase IV (KMG-IV): sequencing the most valuable type-strain genomes for metagenomic binning, comparative biology and taxonomic classification.</title>
        <authorList>
            <person name="Goeker M."/>
        </authorList>
    </citation>
    <scope>NUCLEOTIDE SEQUENCE [LARGE SCALE GENOMIC DNA]</scope>
    <source>
        <strain evidence="5 6">DSM 11549</strain>
    </source>
</reference>
<keyword evidence="1" id="KW-0805">Transcription regulation</keyword>
<dbReference type="SUPFAM" id="SSF48008">
    <property type="entry name" value="GntR ligand-binding domain-like"/>
    <property type="match status" value="1"/>
</dbReference>
<dbReference type="InterPro" id="IPR036390">
    <property type="entry name" value="WH_DNA-bd_sf"/>
</dbReference>
<comment type="caution">
    <text evidence="5">The sequence shown here is derived from an EMBL/GenBank/DDBJ whole genome shotgun (WGS) entry which is preliminary data.</text>
</comment>
<sequence length="233" mass="26069">MGEKSRKARVVIGMDAQEEEVGPTSVEQATALIRRAIVTAEYRPGERLKVADAARRFGFSAMPVREALRKLEGEGLVAILPNRGAVIRPIDEKFLKDVYEVRTALETLAVQRLMPRITLAMLDELSSLQAAHAAAVERADLEEIIMANRTLHMRLFELAGNAEATRLFELGWELIYALRRRLGYRPNRLASVIEEHRLLVDALRRHDFAACAAILRMHNTAGMEDMIASLAGE</sequence>
<organism evidence="5 6">
    <name type="scientific">Rhodopseudomonas julia</name>
    <dbReference type="NCBI Taxonomy" id="200617"/>
    <lineage>
        <taxon>Bacteria</taxon>
        <taxon>Pseudomonadati</taxon>
        <taxon>Pseudomonadota</taxon>
        <taxon>Alphaproteobacteria</taxon>
        <taxon>Hyphomicrobiales</taxon>
        <taxon>Nitrobacteraceae</taxon>
        <taxon>Rhodopseudomonas</taxon>
    </lineage>
</organism>
<dbReference type="SUPFAM" id="SSF46785">
    <property type="entry name" value="Winged helix' DNA-binding domain"/>
    <property type="match status" value="1"/>
</dbReference>
<dbReference type="InterPro" id="IPR008920">
    <property type="entry name" value="TF_FadR/GntR_C"/>
</dbReference>
<evidence type="ECO:0000259" key="4">
    <source>
        <dbReference type="PROSITE" id="PS50949"/>
    </source>
</evidence>
<dbReference type="EMBL" id="JAUSUK010000002">
    <property type="protein sequence ID" value="MDQ0326345.1"/>
    <property type="molecule type" value="Genomic_DNA"/>
</dbReference>
<dbReference type="InterPro" id="IPR036388">
    <property type="entry name" value="WH-like_DNA-bd_sf"/>
</dbReference>
<dbReference type="Gene3D" id="1.10.10.10">
    <property type="entry name" value="Winged helix-like DNA-binding domain superfamily/Winged helix DNA-binding domain"/>
    <property type="match status" value="1"/>
</dbReference>
<dbReference type="RefSeq" id="WP_307154533.1">
    <property type="nucleotide sequence ID" value="NZ_JAUSUK010000002.1"/>
</dbReference>
<gene>
    <name evidence="5" type="ORF">J2R99_002214</name>
</gene>
<proteinExistence type="predicted"/>
<evidence type="ECO:0000313" key="6">
    <source>
        <dbReference type="Proteomes" id="UP001230253"/>
    </source>
</evidence>
<dbReference type="InterPro" id="IPR000524">
    <property type="entry name" value="Tscrpt_reg_HTH_GntR"/>
</dbReference>
<dbReference type="GO" id="GO:0003677">
    <property type="term" value="F:DNA binding"/>
    <property type="evidence" value="ECO:0007669"/>
    <property type="project" value="UniProtKB-KW"/>
</dbReference>
<dbReference type="PROSITE" id="PS50949">
    <property type="entry name" value="HTH_GNTR"/>
    <property type="match status" value="1"/>
</dbReference>
<dbReference type="SMART" id="SM00345">
    <property type="entry name" value="HTH_GNTR"/>
    <property type="match status" value="1"/>
</dbReference>
<dbReference type="PANTHER" id="PTHR43537:SF45">
    <property type="entry name" value="GNTR FAMILY REGULATORY PROTEIN"/>
    <property type="match status" value="1"/>
</dbReference>
<evidence type="ECO:0000313" key="5">
    <source>
        <dbReference type="EMBL" id="MDQ0326345.1"/>
    </source>
</evidence>
<evidence type="ECO:0000256" key="1">
    <source>
        <dbReference type="ARBA" id="ARBA00023015"/>
    </source>
</evidence>
<protein>
    <submittedName>
        <fullName evidence="5">DNA-binding GntR family transcriptional regulator</fullName>
    </submittedName>
</protein>
<evidence type="ECO:0000256" key="3">
    <source>
        <dbReference type="ARBA" id="ARBA00023163"/>
    </source>
</evidence>
<feature type="domain" description="HTH gntR-type" evidence="4">
    <location>
        <begin position="23"/>
        <end position="90"/>
    </location>
</feature>
<dbReference type="PANTHER" id="PTHR43537">
    <property type="entry name" value="TRANSCRIPTIONAL REGULATOR, GNTR FAMILY"/>
    <property type="match status" value="1"/>
</dbReference>
<keyword evidence="3" id="KW-0804">Transcription</keyword>
<evidence type="ECO:0000256" key="2">
    <source>
        <dbReference type="ARBA" id="ARBA00023125"/>
    </source>
</evidence>
<dbReference type="CDD" id="cd07377">
    <property type="entry name" value="WHTH_GntR"/>
    <property type="match status" value="1"/>
</dbReference>
<accession>A0ABU0C9M7</accession>
<dbReference type="Gene3D" id="1.20.120.530">
    <property type="entry name" value="GntR ligand-binding domain-like"/>
    <property type="match status" value="1"/>
</dbReference>
<dbReference type="Proteomes" id="UP001230253">
    <property type="component" value="Unassembled WGS sequence"/>
</dbReference>
<keyword evidence="6" id="KW-1185">Reference proteome</keyword>
<dbReference type="Pfam" id="PF07729">
    <property type="entry name" value="FCD"/>
    <property type="match status" value="1"/>
</dbReference>
<dbReference type="Pfam" id="PF00392">
    <property type="entry name" value="GntR"/>
    <property type="match status" value="1"/>
</dbReference>